<comment type="caution">
    <text evidence="1">The sequence shown here is derived from an EMBL/GenBank/DDBJ whole genome shotgun (WGS) entry which is preliminary data.</text>
</comment>
<keyword evidence="2" id="KW-1185">Reference proteome</keyword>
<dbReference type="AlphaFoldDB" id="A0A916JE82"/>
<reference evidence="1" key="1">
    <citation type="submission" date="2021-04" db="EMBL/GenBank/DDBJ databases">
        <authorList>
            <person name="Rodrigo-Torres L."/>
            <person name="Arahal R. D."/>
            <person name="Lucena T."/>
        </authorList>
    </citation>
    <scope>NUCLEOTIDE SEQUENCE</scope>
    <source>
        <strain evidence="1">CECT 9275</strain>
    </source>
</reference>
<gene>
    <name evidence="1" type="ORF">DYBT9275_03857</name>
</gene>
<organism evidence="1 2">
    <name type="scientific">Dyadobacter helix</name>
    <dbReference type="NCBI Taxonomy" id="2822344"/>
    <lineage>
        <taxon>Bacteria</taxon>
        <taxon>Pseudomonadati</taxon>
        <taxon>Bacteroidota</taxon>
        <taxon>Cytophagia</taxon>
        <taxon>Cytophagales</taxon>
        <taxon>Spirosomataceae</taxon>
        <taxon>Dyadobacter</taxon>
    </lineage>
</organism>
<name>A0A916JE82_9BACT</name>
<accession>A0A916JE82</accession>
<evidence type="ECO:0000313" key="1">
    <source>
        <dbReference type="EMBL" id="CAG5006587.1"/>
    </source>
</evidence>
<protein>
    <submittedName>
        <fullName evidence="1">Uncharacterized protein</fullName>
    </submittedName>
</protein>
<dbReference type="Proteomes" id="UP000680038">
    <property type="component" value="Unassembled WGS sequence"/>
</dbReference>
<dbReference type="EMBL" id="CAJRAF010000002">
    <property type="protein sequence ID" value="CAG5006587.1"/>
    <property type="molecule type" value="Genomic_DNA"/>
</dbReference>
<evidence type="ECO:0000313" key="2">
    <source>
        <dbReference type="Proteomes" id="UP000680038"/>
    </source>
</evidence>
<proteinExistence type="predicted"/>
<sequence>MKLHTKNRTHKENVALLWKSYYSVIGFHLGTNEAMLEETRHLLFAPIRPYAESLSGPTTFQNIKLGIVDRVEVLICRHLRSHRNNE</sequence>